<dbReference type="PANTHER" id="PTHR40706">
    <property type="entry name" value="RIBOFLAVIN KINASE"/>
    <property type="match status" value="1"/>
</dbReference>
<keyword evidence="10" id="KW-0547">Nucleotide-binding</keyword>
<evidence type="ECO:0000256" key="2">
    <source>
        <dbReference type="ARBA" id="ARBA00005219"/>
    </source>
</evidence>
<dbReference type="SUPFAM" id="SSF82114">
    <property type="entry name" value="Riboflavin kinase-like"/>
    <property type="match status" value="1"/>
</dbReference>
<protein>
    <recommendedName>
        <fullName evidence="5">Riboflavin kinase</fullName>
        <ecNumber evidence="4">2.7.1.161</ecNumber>
    </recommendedName>
    <alternativeName>
        <fullName evidence="14">CTP-dependent riboflavin kinase</fullName>
    </alternativeName>
    <alternativeName>
        <fullName evidence="15">CTP:riboflavin 5'-phosphotransferase</fullName>
    </alternativeName>
    <alternativeName>
        <fullName evidence="13">Flavokinase</fullName>
    </alternativeName>
</protein>
<comment type="cofactor">
    <cofactor evidence="1">
        <name>Mg(2+)</name>
        <dbReference type="ChEBI" id="CHEBI:18420"/>
    </cofactor>
</comment>
<evidence type="ECO:0000256" key="14">
    <source>
        <dbReference type="ARBA" id="ARBA00030544"/>
    </source>
</evidence>
<keyword evidence="11 18" id="KW-0418">Kinase</keyword>
<accession>T1C5T1</accession>
<dbReference type="GO" id="GO:0009398">
    <property type="term" value="P:FMN biosynthetic process"/>
    <property type="evidence" value="ECO:0007669"/>
    <property type="project" value="UniProtKB-UniPathway"/>
</dbReference>
<dbReference type="InterPro" id="IPR023602">
    <property type="entry name" value="Riboflavin_kinase_CTP-dep"/>
</dbReference>
<evidence type="ECO:0000256" key="7">
    <source>
        <dbReference type="ARBA" id="ARBA00022643"/>
    </source>
</evidence>
<name>T1C5T1_9ZZZZ</name>
<evidence type="ECO:0000256" key="10">
    <source>
        <dbReference type="ARBA" id="ARBA00022741"/>
    </source>
</evidence>
<dbReference type="PANTHER" id="PTHR40706:SF1">
    <property type="entry name" value="RIBOFLAVIN KINASE"/>
    <property type="match status" value="1"/>
</dbReference>
<comment type="catalytic activity">
    <reaction evidence="16">
        <text>riboflavin + CTP = CDP + FMN + H(+)</text>
        <dbReference type="Rhea" id="RHEA:25021"/>
        <dbReference type="ChEBI" id="CHEBI:15378"/>
        <dbReference type="ChEBI" id="CHEBI:37563"/>
        <dbReference type="ChEBI" id="CHEBI:57986"/>
        <dbReference type="ChEBI" id="CHEBI:58069"/>
        <dbReference type="ChEBI" id="CHEBI:58210"/>
        <dbReference type="EC" id="2.7.1.161"/>
    </reaction>
</comment>
<evidence type="ECO:0000256" key="5">
    <source>
        <dbReference type="ARBA" id="ARBA00017394"/>
    </source>
</evidence>
<feature type="domain" description="Riboflavin kinase" evidence="17">
    <location>
        <begin position="7"/>
        <end position="125"/>
    </location>
</feature>
<gene>
    <name evidence="18" type="ORF">B1B_07633</name>
</gene>
<reference evidence="18" key="2">
    <citation type="journal article" date="2014" name="ISME J.">
        <title>Microbial stratification in low pH oxic and suboxic macroscopic growths along an acid mine drainage.</title>
        <authorList>
            <person name="Mendez-Garcia C."/>
            <person name="Mesa V."/>
            <person name="Sprenger R.R."/>
            <person name="Richter M."/>
            <person name="Diez M.S."/>
            <person name="Solano J."/>
            <person name="Bargiela R."/>
            <person name="Golyshina O.V."/>
            <person name="Manteca A."/>
            <person name="Ramos J.L."/>
            <person name="Gallego J.R."/>
            <person name="Llorente I."/>
            <person name="Martins Dos Santos V.A."/>
            <person name="Jensen O.N."/>
            <person name="Pelaez A.I."/>
            <person name="Sanchez J."/>
            <person name="Ferrer M."/>
        </authorList>
    </citation>
    <scope>NUCLEOTIDE SEQUENCE</scope>
</reference>
<keyword evidence="7" id="KW-0288">FMN</keyword>
<keyword evidence="6" id="KW-0285">Flavoprotein</keyword>
<dbReference type="InterPro" id="IPR023465">
    <property type="entry name" value="Riboflavin_kinase_dom_sf"/>
</dbReference>
<evidence type="ECO:0000256" key="4">
    <source>
        <dbReference type="ARBA" id="ARBA00011987"/>
    </source>
</evidence>
<dbReference type="EMBL" id="AUZY01004866">
    <property type="protein sequence ID" value="EQD61460.1"/>
    <property type="molecule type" value="Genomic_DNA"/>
</dbReference>
<dbReference type="Pfam" id="PF01982">
    <property type="entry name" value="CTP-dep_RFKase"/>
    <property type="match status" value="1"/>
</dbReference>
<evidence type="ECO:0000256" key="11">
    <source>
        <dbReference type="ARBA" id="ARBA00022777"/>
    </source>
</evidence>
<feature type="non-terminal residue" evidence="18">
    <location>
        <position position="1"/>
    </location>
</feature>
<keyword evidence="9" id="KW-0479">Metal-binding</keyword>
<keyword evidence="12" id="KW-0460">Magnesium</keyword>
<organism evidence="18">
    <name type="scientific">mine drainage metagenome</name>
    <dbReference type="NCBI Taxonomy" id="410659"/>
    <lineage>
        <taxon>unclassified sequences</taxon>
        <taxon>metagenomes</taxon>
        <taxon>ecological metagenomes</taxon>
    </lineage>
</organism>
<dbReference type="EC" id="2.7.1.161" evidence="4"/>
<proteinExistence type="inferred from homology"/>
<evidence type="ECO:0000256" key="12">
    <source>
        <dbReference type="ARBA" id="ARBA00022842"/>
    </source>
</evidence>
<dbReference type="GO" id="GO:0046872">
    <property type="term" value="F:metal ion binding"/>
    <property type="evidence" value="ECO:0007669"/>
    <property type="project" value="UniProtKB-KW"/>
</dbReference>
<dbReference type="GO" id="GO:0009231">
    <property type="term" value="P:riboflavin biosynthetic process"/>
    <property type="evidence" value="ECO:0007669"/>
    <property type="project" value="InterPro"/>
</dbReference>
<evidence type="ECO:0000256" key="15">
    <source>
        <dbReference type="ARBA" id="ARBA00033116"/>
    </source>
</evidence>
<dbReference type="Gene3D" id="2.40.30.30">
    <property type="entry name" value="Riboflavin kinase-like"/>
    <property type="match status" value="1"/>
</dbReference>
<dbReference type="UniPathway" id="UPA00276">
    <property type="reaction ID" value="UER00929"/>
</dbReference>
<keyword evidence="8 18" id="KW-0808">Transferase</keyword>
<dbReference type="AlphaFoldDB" id="T1C5T1"/>
<evidence type="ECO:0000256" key="13">
    <source>
        <dbReference type="ARBA" id="ARBA00029789"/>
    </source>
</evidence>
<evidence type="ECO:0000256" key="6">
    <source>
        <dbReference type="ARBA" id="ARBA00022630"/>
    </source>
</evidence>
<evidence type="ECO:0000256" key="1">
    <source>
        <dbReference type="ARBA" id="ARBA00001946"/>
    </source>
</evidence>
<comment type="similarity">
    <text evidence="3">Belongs to the archaeal riboflavin kinase family.</text>
</comment>
<evidence type="ECO:0000256" key="3">
    <source>
        <dbReference type="ARBA" id="ARBA00006428"/>
    </source>
</evidence>
<sequence length="129" mass="14048">LTFDGAVASGLGEGRYYLSQPGYVLQFSERLGYAPYPGTLNVRVGPAALGQVALVEHWRGIRIDGFQASGRTFGGATCFSARLNGHPCHLIHPDRTHYRDVVEFVAADCLRDALRVADGDVVRVELEES</sequence>
<dbReference type="GO" id="GO:0008531">
    <property type="term" value="F:riboflavin kinase activity"/>
    <property type="evidence" value="ECO:0007669"/>
    <property type="project" value="InterPro"/>
</dbReference>
<evidence type="ECO:0000256" key="8">
    <source>
        <dbReference type="ARBA" id="ARBA00022679"/>
    </source>
</evidence>
<evidence type="ECO:0000256" key="16">
    <source>
        <dbReference type="ARBA" id="ARBA00047857"/>
    </source>
</evidence>
<reference evidence="18" key="1">
    <citation type="submission" date="2013-08" db="EMBL/GenBank/DDBJ databases">
        <authorList>
            <person name="Mendez C."/>
            <person name="Richter M."/>
            <person name="Ferrer M."/>
            <person name="Sanchez J."/>
        </authorList>
    </citation>
    <scope>NUCLEOTIDE SEQUENCE</scope>
</reference>
<evidence type="ECO:0000256" key="9">
    <source>
        <dbReference type="ARBA" id="ARBA00022723"/>
    </source>
</evidence>
<comment type="pathway">
    <text evidence="2">Cofactor biosynthesis; FMN biosynthesis; FMN from riboflavin (CTP route): step 1/1.</text>
</comment>
<dbReference type="GO" id="GO:0000166">
    <property type="term" value="F:nucleotide binding"/>
    <property type="evidence" value="ECO:0007669"/>
    <property type="project" value="UniProtKB-KW"/>
</dbReference>
<dbReference type="InterPro" id="IPR039063">
    <property type="entry name" value="RibK_CTP-dep"/>
</dbReference>
<evidence type="ECO:0000313" key="18">
    <source>
        <dbReference type="EMBL" id="EQD61460.1"/>
    </source>
</evidence>
<evidence type="ECO:0000259" key="17">
    <source>
        <dbReference type="Pfam" id="PF01982"/>
    </source>
</evidence>
<comment type="caution">
    <text evidence="18">The sequence shown here is derived from an EMBL/GenBank/DDBJ whole genome shotgun (WGS) entry which is preliminary data.</text>
</comment>